<gene>
    <name evidence="16" type="primary">mutY</name>
    <name evidence="16" type="ORF">ACFQNJ_04425</name>
</gene>
<keyword evidence="10 14" id="KW-0408">Iron</keyword>
<comment type="catalytic activity">
    <reaction evidence="1 14">
        <text>Hydrolyzes free adenine bases from 7,8-dihydro-8-oxoguanine:adenine mismatched double-stranded DNA, leaving an apurinic site.</text>
        <dbReference type="EC" id="3.2.2.31"/>
    </reaction>
</comment>
<evidence type="ECO:0000256" key="7">
    <source>
        <dbReference type="ARBA" id="ARBA00022723"/>
    </source>
</evidence>
<accession>A0ABW2R6E3</accession>
<comment type="function">
    <text evidence="2">Adenine glycosylase active on G-A mispairs. MutY also corrects error-prone DNA synthesis past GO lesions which are due to the oxidatively damaged form of guanine: 7,8-dihydro-8-oxoguanine (8-oxo-dGTP).</text>
</comment>
<organism evidence="16 17">
    <name type="scientific">Hydrogenophaga bisanensis</name>
    <dbReference type="NCBI Taxonomy" id="439611"/>
    <lineage>
        <taxon>Bacteria</taxon>
        <taxon>Pseudomonadati</taxon>
        <taxon>Pseudomonadota</taxon>
        <taxon>Betaproteobacteria</taxon>
        <taxon>Burkholderiales</taxon>
        <taxon>Comamonadaceae</taxon>
        <taxon>Hydrogenophaga</taxon>
    </lineage>
</organism>
<dbReference type="SUPFAM" id="SSF48150">
    <property type="entry name" value="DNA-glycosylase"/>
    <property type="match status" value="1"/>
</dbReference>
<keyword evidence="17" id="KW-1185">Reference proteome</keyword>
<dbReference type="Gene3D" id="3.90.79.10">
    <property type="entry name" value="Nucleoside Triphosphate Pyrophosphohydrolase"/>
    <property type="match status" value="1"/>
</dbReference>
<dbReference type="NCBIfam" id="TIGR01084">
    <property type="entry name" value="mutY"/>
    <property type="match status" value="1"/>
</dbReference>
<dbReference type="PANTHER" id="PTHR42944:SF1">
    <property type="entry name" value="ADENINE DNA GLYCOSYLASE"/>
    <property type="match status" value="1"/>
</dbReference>
<reference evidence="17" key="1">
    <citation type="journal article" date="2019" name="Int. J. Syst. Evol. Microbiol.">
        <title>The Global Catalogue of Microorganisms (GCM) 10K type strain sequencing project: providing services to taxonomists for standard genome sequencing and annotation.</title>
        <authorList>
            <consortium name="The Broad Institute Genomics Platform"/>
            <consortium name="The Broad Institute Genome Sequencing Center for Infectious Disease"/>
            <person name="Wu L."/>
            <person name="Ma J."/>
        </authorList>
    </citation>
    <scope>NUCLEOTIDE SEQUENCE [LARGE SCALE GENOMIC DNA]</scope>
    <source>
        <strain evidence="17">CCUG 54518</strain>
    </source>
</reference>
<dbReference type="PROSITE" id="PS00764">
    <property type="entry name" value="ENDONUCLEASE_III_1"/>
    <property type="match status" value="1"/>
</dbReference>
<evidence type="ECO:0000256" key="10">
    <source>
        <dbReference type="ARBA" id="ARBA00023004"/>
    </source>
</evidence>
<evidence type="ECO:0000313" key="16">
    <source>
        <dbReference type="EMBL" id="MFC7433751.1"/>
    </source>
</evidence>
<name>A0ABW2R6E3_9BURK</name>
<dbReference type="Gene3D" id="1.10.1670.10">
    <property type="entry name" value="Helix-hairpin-Helix base-excision DNA repair enzymes (C-terminal)"/>
    <property type="match status" value="1"/>
</dbReference>
<evidence type="ECO:0000256" key="2">
    <source>
        <dbReference type="ARBA" id="ARBA00002933"/>
    </source>
</evidence>
<dbReference type="InterPro" id="IPR003651">
    <property type="entry name" value="Endonuclease3_FeS-loop_motif"/>
</dbReference>
<dbReference type="InterPro" id="IPR004035">
    <property type="entry name" value="Endouclease-III_FeS-bd_BS"/>
</dbReference>
<dbReference type="SMART" id="SM00525">
    <property type="entry name" value="FES"/>
    <property type="match status" value="1"/>
</dbReference>
<dbReference type="GO" id="GO:0000701">
    <property type="term" value="F:purine-specific mismatch base pair DNA N-glycosylase activity"/>
    <property type="evidence" value="ECO:0007669"/>
    <property type="project" value="UniProtKB-EC"/>
</dbReference>
<dbReference type="InterPro" id="IPR005760">
    <property type="entry name" value="A/G_AdeGlyc_MutY"/>
</dbReference>
<keyword evidence="11" id="KW-0411">Iron-sulfur</keyword>
<dbReference type="SMART" id="SM00478">
    <property type="entry name" value="ENDO3c"/>
    <property type="match status" value="1"/>
</dbReference>
<comment type="similarity">
    <text evidence="3 14">Belongs to the Nth/MutY family.</text>
</comment>
<dbReference type="InterPro" id="IPR044298">
    <property type="entry name" value="MIG/MutY"/>
</dbReference>
<dbReference type="Proteomes" id="UP001596495">
    <property type="component" value="Unassembled WGS sequence"/>
</dbReference>
<dbReference type="CDD" id="cd00056">
    <property type="entry name" value="ENDO3c"/>
    <property type="match status" value="1"/>
</dbReference>
<comment type="cofactor">
    <cofactor evidence="14">
        <name>[4Fe-4S] cluster</name>
        <dbReference type="ChEBI" id="CHEBI:49883"/>
    </cofactor>
    <text evidence="14">Binds 1 [4Fe-4S] cluster.</text>
</comment>
<keyword evidence="12" id="KW-0234">DNA repair</keyword>
<evidence type="ECO:0000256" key="1">
    <source>
        <dbReference type="ARBA" id="ARBA00000843"/>
    </source>
</evidence>
<dbReference type="InterPro" id="IPR015797">
    <property type="entry name" value="NUDIX_hydrolase-like_dom_sf"/>
</dbReference>
<keyword evidence="7" id="KW-0479">Metal-binding</keyword>
<feature type="domain" description="HhH-GPD" evidence="15">
    <location>
        <begin position="54"/>
        <end position="209"/>
    </location>
</feature>
<dbReference type="InterPro" id="IPR011257">
    <property type="entry name" value="DNA_glycosylase"/>
</dbReference>
<keyword evidence="8 14" id="KW-0227">DNA damage</keyword>
<evidence type="ECO:0000256" key="11">
    <source>
        <dbReference type="ARBA" id="ARBA00023014"/>
    </source>
</evidence>
<evidence type="ECO:0000256" key="6">
    <source>
        <dbReference type="ARBA" id="ARBA00022485"/>
    </source>
</evidence>
<protein>
    <recommendedName>
        <fullName evidence="5 14">Adenine DNA glycosylase</fullName>
        <ecNumber evidence="4 14">3.2.2.31</ecNumber>
    </recommendedName>
</protein>
<evidence type="ECO:0000259" key="15">
    <source>
        <dbReference type="SMART" id="SM00478"/>
    </source>
</evidence>
<evidence type="ECO:0000256" key="12">
    <source>
        <dbReference type="ARBA" id="ARBA00023204"/>
    </source>
</evidence>
<dbReference type="InterPro" id="IPR003265">
    <property type="entry name" value="HhH-GPD_domain"/>
</dbReference>
<dbReference type="EC" id="3.2.2.31" evidence="4 14"/>
<evidence type="ECO:0000256" key="3">
    <source>
        <dbReference type="ARBA" id="ARBA00008343"/>
    </source>
</evidence>
<dbReference type="EMBL" id="JBHTBX010000002">
    <property type="protein sequence ID" value="MFC7433751.1"/>
    <property type="molecule type" value="Genomic_DNA"/>
</dbReference>
<sequence>MSAPRSPALSLAVPADIVEAFAPALIDWQRRCGRHGLPWQGTRDPYRVWLSEIMLQQTQVSTVLSYYPRFLARFDTVQALAAASTDEVMALWSGLGYYSRARNLHRCAQMVVSEYGGVFPFSWQELQKLPGIGASTAAAIAAFCHGERVSIADGNVRRVLSRLLAYEGDLAQAAGQASLWEAAQQLAPLAPSLADMQAYTQGLMDLGATVCTRSKPACVVCPMSGLCRGRLQGDPARFPVKSQRAVRRHESWWLLALLREGSDGAEVWLERRPAPGIWAGLHCLPVFASESDAAQQVPGGLDAATVLPVRGHALTHRELRLHPLSVAVSGDWQPGGPGQWLPLSRLAEVGMPTPVRELLAGF</sequence>
<proteinExistence type="inferred from homology"/>
<dbReference type="Pfam" id="PF14815">
    <property type="entry name" value="NUDIX_4"/>
    <property type="match status" value="1"/>
</dbReference>
<keyword evidence="6" id="KW-0004">4Fe-4S</keyword>
<evidence type="ECO:0000313" key="17">
    <source>
        <dbReference type="Proteomes" id="UP001596495"/>
    </source>
</evidence>
<evidence type="ECO:0000256" key="5">
    <source>
        <dbReference type="ARBA" id="ARBA00022023"/>
    </source>
</evidence>
<dbReference type="PANTHER" id="PTHR42944">
    <property type="entry name" value="ADENINE DNA GLYCOSYLASE"/>
    <property type="match status" value="1"/>
</dbReference>
<dbReference type="RefSeq" id="WP_382254170.1">
    <property type="nucleotide sequence ID" value="NZ_JBHTBX010000002.1"/>
</dbReference>
<evidence type="ECO:0000256" key="4">
    <source>
        <dbReference type="ARBA" id="ARBA00012045"/>
    </source>
</evidence>
<evidence type="ECO:0000256" key="14">
    <source>
        <dbReference type="RuleBase" id="RU365096"/>
    </source>
</evidence>
<evidence type="ECO:0000256" key="9">
    <source>
        <dbReference type="ARBA" id="ARBA00022801"/>
    </source>
</evidence>
<keyword evidence="9 16" id="KW-0378">Hydrolase</keyword>
<keyword evidence="13 14" id="KW-0326">Glycosidase</keyword>
<dbReference type="CDD" id="cd03431">
    <property type="entry name" value="NUDIX_DNA_Glycosylase_C-MutY"/>
    <property type="match status" value="1"/>
</dbReference>
<dbReference type="SUPFAM" id="SSF55811">
    <property type="entry name" value="Nudix"/>
    <property type="match status" value="1"/>
</dbReference>
<dbReference type="Pfam" id="PF00730">
    <property type="entry name" value="HhH-GPD"/>
    <property type="match status" value="1"/>
</dbReference>
<comment type="caution">
    <text evidence="16">The sequence shown here is derived from an EMBL/GenBank/DDBJ whole genome shotgun (WGS) entry which is preliminary data.</text>
</comment>
<dbReference type="InterPro" id="IPR023170">
    <property type="entry name" value="HhH_base_excis_C"/>
</dbReference>
<dbReference type="InterPro" id="IPR029119">
    <property type="entry name" value="MutY_C"/>
</dbReference>
<evidence type="ECO:0000256" key="13">
    <source>
        <dbReference type="ARBA" id="ARBA00023295"/>
    </source>
</evidence>
<dbReference type="Gene3D" id="1.10.340.30">
    <property type="entry name" value="Hypothetical protein, domain 2"/>
    <property type="match status" value="1"/>
</dbReference>
<evidence type="ECO:0000256" key="8">
    <source>
        <dbReference type="ARBA" id="ARBA00022763"/>
    </source>
</evidence>